<protein>
    <submittedName>
        <fullName evidence="1">Uncharacterized protein</fullName>
    </submittedName>
</protein>
<evidence type="ECO:0000313" key="1">
    <source>
        <dbReference type="EMBL" id="GIE40207.1"/>
    </source>
</evidence>
<organism evidence="1 2">
    <name type="scientific">Actinoplanes lobatus</name>
    <dbReference type="NCBI Taxonomy" id="113568"/>
    <lineage>
        <taxon>Bacteria</taxon>
        <taxon>Bacillati</taxon>
        <taxon>Actinomycetota</taxon>
        <taxon>Actinomycetes</taxon>
        <taxon>Micromonosporales</taxon>
        <taxon>Micromonosporaceae</taxon>
        <taxon>Actinoplanes</taxon>
    </lineage>
</organism>
<keyword evidence="2" id="KW-1185">Reference proteome</keyword>
<gene>
    <name evidence="1" type="ORF">Alo02nite_31050</name>
</gene>
<dbReference type="Pfam" id="PF19818">
    <property type="entry name" value="DUF6301"/>
    <property type="match status" value="1"/>
</dbReference>
<comment type="caution">
    <text evidence="1">The sequence shown here is derived from an EMBL/GenBank/DDBJ whole genome shotgun (WGS) entry which is preliminary data.</text>
</comment>
<dbReference type="Proteomes" id="UP000631312">
    <property type="component" value="Unassembled WGS sequence"/>
</dbReference>
<sequence length="248" mass="25765">MVSVLARTVAALARIGWSWSVDELPDLVAAVGWVWRTPSEGTVSCRFDADPGNAGAFLFGAEVTALYLSLAERDEAAGPEAVLARRDGFRAAVDQVAELLGPPQARCPGPDPSAGWRVAAGMLEIVDRPGVLDLWLRPAPRRMPPPLVAPVADGTALAVGLAAAAASLPAGAVVTVLDARGGVRAELRQTDGTLTVTAGGDEMVLPWPAAGTAYRELAAGLANRWGDEAGELSYRSDLPVPHLPLPRA</sequence>
<evidence type="ECO:0000313" key="2">
    <source>
        <dbReference type="Proteomes" id="UP000631312"/>
    </source>
</evidence>
<name>A0ABQ4AGT6_9ACTN</name>
<accession>A0ABQ4AGT6</accession>
<proteinExistence type="predicted"/>
<dbReference type="InterPro" id="IPR046268">
    <property type="entry name" value="DUF6301"/>
</dbReference>
<dbReference type="EMBL" id="BOMP01000040">
    <property type="protein sequence ID" value="GIE40207.1"/>
    <property type="molecule type" value="Genomic_DNA"/>
</dbReference>
<reference evidence="1 2" key="1">
    <citation type="submission" date="2021-01" db="EMBL/GenBank/DDBJ databases">
        <title>Whole genome shotgun sequence of Actinoplanes lobatus NBRC 12513.</title>
        <authorList>
            <person name="Komaki H."/>
            <person name="Tamura T."/>
        </authorList>
    </citation>
    <scope>NUCLEOTIDE SEQUENCE [LARGE SCALE GENOMIC DNA]</scope>
    <source>
        <strain evidence="1 2">NBRC 12513</strain>
    </source>
</reference>